<dbReference type="STRING" id="134605.HMPREF3206_01403"/>
<organism evidence="1 2">
    <name type="scientific">Fusobacterium equinum</name>
    <dbReference type="NCBI Taxonomy" id="134605"/>
    <lineage>
        <taxon>Bacteria</taxon>
        <taxon>Fusobacteriati</taxon>
        <taxon>Fusobacteriota</taxon>
        <taxon>Fusobacteriia</taxon>
        <taxon>Fusobacteriales</taxon>
        <taxon>Fusobacteriaceae</taxon>
        <taxon>Fusobacterium</taxon>
    </lineage>
</organism>
<keyword evidence="2" id="KW-1185">Reference proteome</keyword>
<gene>
    <name evidence="1" type="ORF">HMPREF3206_01403</name>
</gene>
<proteinExistence type="predicted"/>
<sequence>MEGILKKAEIVKKFRSVSIEDLEKEIQERGKYKVFSEFAEIMDKRSYFTVDIEGGICRKKVNPILLEFPYEEDTKKLASMILSYGAPEERQVIHEISRLSNIEIPKLKEKLMTTLVNRNFDFAKRYAKELFLRDERSFWKVLNIFVELGEAENQKREVLKAFEVCMNIVKYDERLFHLYLSFLTRYRDNY</sequence>
<accession>A0A133NB27</accession>
<name>A0A133NB27_9FUSO</name>
<dbReference type="AlphaFoldDB" id="A0A133NB27"/>
<dbReference type="Proteomes" id="UP000070617">
    <property type="component" value="Unassembled WGS sequence"/>
</dbReference>
<comment type="caution">
    <text evidence="1">The sequence shown here is derived from an EMBL/GenBank/DDBJ whole genome shotgun (WGS) entry which is preliminary data.</text>
</comment>
<evidence type="ECO:0000313" key="1">
    <source>
        <dbReference type="EMBL" id="KXA13501.1"/>
    </source>
</evidence>
<protein>
    <submittedName>
        <fullName evidence="1">Uncharacterized protein</fullName>
    </submittedName>
</protein>
<dbReference type="PATRIC" id="fig|134605.3.peg.1390"/>
<reference evidence="2" key="1">
    <citation type="submission" date="2016-01" db="EMBL/GenBank/DDBJ databases">
        <authorList>
            <person name="Mitreva M."/>
            <person name="Pepin K.H."/>
            <person name="Mihindukulasuriya K.A."/>
            <person name="Fulton R."/>
            <person name="Fronick C."/>
            <person name="O'Laughlin M."/>
            <person name="Miner T."/>
            <person name="Herter B."/>
            <person name="Rosa B.A."/>
            <person name="Cordes M."/>
            <person name="Tomlinson C."/>
            <person name="Wollam A."/>
            <person name="Palsikar V.B."/>
            <person name="Mardis E.R."/>
            <person name="Wilson R.K."/>
        </authorList>
    </citation>
    <scope>NUCLEOTIDE SEQUENCE [LARGE SCALE GENOMIC DNA]</scope>
    <source>
        <strain evidence="2">CMW8396</strain>
    </source>
</reference>
<dbReference type="EMBL" id="LRPX01000069">
    <property type="protein sequence ID" value="KXA13501.1"/>
    <property type="molecule type" value="Genomic_DNA"/>
</dbReference>
<evidence type="ECO:0000313" key="2">
    <source>
        <dbReference type="Proteomes" id="UP000070617"/>
    </source>
</evidence>